<dbReference type="OrthoDB" id="10451453at2759"/>
<evidence type="ECO:0000313" key="2">
    <source>
        <dbReference type="Proteomes" id="UP000252519"/>
    </source>
</evidence>
<keyword evidence="2" id="KW-1185">Reference proteome</keyword>
<dbReference type="STRING" id="29170.A0A368FRX7"/>
<dbReference type="EMBL" id="JOJR01000895">
    <property type="protein sequence ID" value="RCN33585.1"/>
    <property type="molecule type" value="Genomic_DNA"/>
</dbReference>
<comment type="caution">
    <text evidence="1">The sequence shown here is derived from an EMBL/GenBank/DDBJ whole genome shotgun (WGS) entry which is preliminary data.</text>
</comment>
<dbReference type="Proteomes" id="UP000252519">
    <property type="component" value="Unassembled WGS sequence"/>
</dbReference>
<dbReference type="AlphaFoldDB" id="A0A368FRX7"/>
<name>A0A368FRX7_ANCCA</name>
<reference evidence="1 2" key="1">
    <citation type="submission" date="2014-10" db="EMBL/GenBank/DDBJ databases">
        <title>Draft genome of the hookworm Ancylostoma caninum.</title>
        <authorList>
            <person name="Mitreva M."/>
        </authorList>
    </citation>
    <scope>NUCLEOTIDE SEQUENCE [LARGE SCALE GENOMIC DNA]</scope>
    <source>
        <strain evidence="1 2">Baltimore</strain>
    </source>
</reference>
<proteinExistence type="predicted"/>
<evidence type="ECO:0000313" key="1">
    <source>
        <dbReference type="EMBL" id="RCN33585.1"/>
    </source>
</evidence>
<gene>
    <name evidence="1" type="ORF">ANCCAN_20585</name>
</gene>
<sequence length="217" mass="24882">MELCMVNEQAELYEGPSNRANNHQLYQCQQCKSKGKWTGIRMIGNEFATDPCTLDHHPEWNPIKTAHNLVDRTVYECLYQYSTVACKEDSKPEWHKQMATIKEKVAQEPEMYQAMVSHHYSRGCFSRRSSIKRVLETYNCGEAGTTMTYIPETFSILPDVSIFVHRLEPMLHVYYNSNTVQMAARNGLHTLVFIHSNLVSSNGKSSCTPRMMCAAMV</sequence>
<protein>
    <submittedName>
        <fullName evidence="1">Uncharacterized protein</fullName>
    </submittedName>
</protein>
<organism evidence="1 2">
    <name type="scientific">Ancylostoma caninum</name>
    <name type="common">Dog hookworm</name>
    <dbReference type="NCBI Taxonomy" id="29170"/>
    <lineage>
        <taxon>Eukaryota</taxon>
        <taxon>Metazoa</taxon>
        <taxon>Ecdysozoa</taxon>
        <taxon>Nematoda</taxon>
        <taxon>Chromadorea</taxon>
        <taxon>Rhabditida</taxon>
        <taxon>Rhabditina</taxon>
        <taxon>Rhabditomorpha</taxon>
        <taxon>Strongyloidea</taxon>
        <taxon>Ancylostomatidae</taxon>
        <taxon>Ancylostomatinae</taxon>
        <taxon>Ancylostoma</taxon>
    </lineage>
</organism>
<accession>A0A368FRX7</accession>